<dbReference type="Pfam" id="PF00271">
    <property type="entry name" value="Helicase_C"/>
    <property type="match status" value="1"/>
</dbReference>
<reference evidence="6 7" key="1">
    <citation type="submission" date="2019-10" db="EMBL/GenBank/DDBJ databases">
        <authorList>
            <person name="Dong K."/>
        </authorList>
    </citation>
    <scope>NUCLEOTIDE SEQUENCE [LARGE SCALE GENOMIC DNA]</scope>
    <source>
        <strain evidence="6 7">DSM 28960</strain>
    </source>
</reference>
<dbReference type="RefSeq" id="WP_153495848.1">
    <property type="nucleotide sequence ID" value="NZ_CAXYUY010000002.1"/>
</dbReference>
<feature type="domain" description="Helicase C-terminal" evidence="5">
    <location>
        <begin position="277"/>
        <end position="424"/>
    </location>
</feature>
<evidence type="ECO:0000259" key="5">
    <source>
        <dbReference type="PROSITE" id="PS51194"/>
    </source>
</evidence>
<dbReference type="PANTHER" id="PTHR30580:SF1">
    <property type="entry name" value="COMF OPERON PROTEIN 1"/>
    <property type="match status" value="1"/>
</dbReference>
<keyword evidence="2" id="KW-0067">ATP-binding</keyword>
<evidence type="ECO:0000259" key="4">
    <source>
        <dbReference type="PROSITE" id="PS51192"/>
    </source>
</evidence>
<accession>A0A7X1Z9U4</accession>
<dbReference type="InterPro" id="IPR027417">
    <property type="entry name" value="P-loop_NTPase"/>
</dbReference>
<dbReference type="GO" id="GO:0005524">
    <property type="term" value="F:ATP binding"/>
    <property type="evidence" value="ECO:0007669"/>
    <property type="project" value="UniProtKB-KW"/>
</dbReference>
<dbReference type="SMART" id="SM00487">
    <property type="entry name" value="DEXDc"/>
    <property type="match status" value="1"/>
</dbReference>
<dbReference type="EMBL" id="WITJ01000005">
    <property type="protein sequence ID" value="MQW39165.1"/>
    <property type="molecule type" value="Genomic_DNA"/>
</dbReference>
<dbReference type="PANTHER" id="PTHR30580">
    <property type="entry name" value="PRIMOSOMAL PROTEIN N"/>
    <property type="match status" value="1"/>
</dbReference>
<gene>
    <name evidence="6" type="ORF">GHI93_04325</name>
</gene>
<dbReference type="GO" id="GO:0043138">
    <property type="term" value="F:3'-5' DNA helicase activity"/>
    <property type="evidence" value="ECO:0007669"/>
    <property type="project" value="TreeGrafter"/>
</dbReference>
<dbReference type="InterPro" id="IPR011545">
    <property type="entry name" value="DEAD/DEAH_box_helicase_dom"/>
</dbReference>
<keyword evidence="1" id="KW-0547">Nucleotide-binding</keyword>
<protein>
    <submittedName>
        <fullName evidence="6">DNA/RNA helicase</fullName>
    </submittedName>
</protein>
<proteinExistence type="predicted"/>
<dbReference type="GO" id="GO:0006270">
    <property type="term" value="P:DNA replication initiation"/>
    <property type="evidence" value="ECO:0007669"/>
    <property type="project" value="TreeGrafter"/>
</dbReference>
<dbReference type="GO" id="GO:0006310">
    <property type="term" value="P:DNA recombination"/>
    <property type="evidence" value="ECO:0007669"/>
    <property type="project" value="TreeGrafter"/>
</dbReference>
<dbReference type="SMART" id="SM00490">
    <property type="entry name" value="HELICc"/>
    <property type="match status" value="1"/>
</dbReference>
<comment type="caution">
    <text evidence="6">The sequence shown here is derived from an EMBL/GenBank/DDBJ whole genome shotgun (WGS) entry which is preliminary data.</text>
</comment>
<evidence type="ECO:0000256" key="1">
    <source>
        <dbReference type="ARBA" id="ARBA00022741"/>
    </source>
</evidence>
<keyword evidence="6" id="KW-0347">Helicase</keyword>
<evidence type="ECO:0000313" key="6">
    <source>
        <dbReference type="EMBL" id="MQW39165.1"/>
    </source>
</evidence>
<feature type="domain" description="Helicase ATP-binding" evidence="4">
    <location>
        <begin position="111"/>
        <end position="261"/>
    </location>
</feature>
<keyword evidence="7" id="KW-1185">Reference proteome</keyword>
<dbReference type="InterPro" id="IPR014001">
    <property type="entry name" value="Helicase_ATP-bd"/>
</dbReference>
<dbReference type="OrthoDB" id="2077914at2"/>
<name>A0A7X1Z9U4_9LACT</name>
<evidence type="ECO:0000256" key="3">
    <source>
        <dbReference type="ARBA" id="ARBA00023125"/>
    </source>
</evidence>
<keyword evidence="6" id="KW-0378">Hydrolase</keyword>
<evidence type="ECO:0000256" key="2">
    <source>
        <dbReference type="ARBA" id="ARBA00022840"/>
    </source>
</evidence>
<dbReference type="GO" id="GO:0003677">
    <property type="term" value="F:DNA binding"/>
    <property type="evidence" value="ECO:0007669"/>
    <property type="project" value="UniProtKB-KW"/>
</dbReference>
<dbReference type="InterPro" id="IPR001650">
    <property type="entry name" value="Helicase_C-like"/>
</dbReference>
<dbReference type="Pfam" id="PF00270">
    <property type="entry name" value="DEAD"/>
    <property type="match status" value="1"/>
</dbReference>
<dbReference type="SUPFAM" id="SSF52540">
    <property type="entry name" value="P-loop containing nucleoside triphosphate hydrolases"/>
    <property type="match status" value="1"/>
</dbReference>
<keyword evidence="3" id="KW-0238">DNA-binding</keyword>
<dbReference type="GO" id="GO:0006302">
    <property type="term" value="P:double-strand break repair"/>
    <property type="evidence" value="ECO:0007669"/>
    <property type="project" value="TreeGrafter"/>
</dbReference>
<evidence type="ECO:0000313" key="7">
    <source>
        <dbReference type="Proteomes" id="UP000439550"/>
    </source>
</evidence>
<organism evidence="6 7">
    <name type="scientific">Lactococcus hircilactis</name>
    <dbReference type="NCBI Taxonomy" id="1494462"/>
    <lineage>
        <taxon>Bacteria</taxon>
        <taxon>Bacillati</taxon>
        <taxon>Bacillota</taxon>
        <taxon>Bacilli</taxon>
        <taxon>Lactobacillales</taxon>
        <taxon>Streptococcaceae</taxon>
        <taxon>Lactococcus</taxon>
    </lineage>
</organism>
<dbReference type="Gene3D" id="3.40.50.300">
    <property type="entry name" value="P-loop containing nucleotide triphosphate hydrolases"/>
    <property type="match status" value="2"/>
</dbReference>
<dbReference type="Proteomes" id="UP000439550">
    <property type="component" value="Unassembled WGS sequence"/>
</dbReference>
<dbReference type="AlphaFoldDB" id="A0A7X1Z9U4"/>
<dbReference type="PROSITE" id="PS51192">
    <property type="entry name" value="HELICASE_ATP_BIND_1"/>
    <property type="match status" value="1"/>
</dbReference>
<dbReference type="PROSITE" id="PS51194">
    <property type="entry name" value="HELICASE_CTER"/>
    <property type="match status" value="1"/>
</dbReference>
<sequence>MENLENYYGRLLLKVDVENQKILRKLTRYPGMTELSSQKIKCNRCHTEHEKSEVSLELSETFYCPSCIQLGRVRSDEWLYHLPQKHFLGHDYLCWTGHLTDAQEKISRELNLQLTHTSRVMILAVTGAGKTEMIYAALNAALKSGKVVALASPRIDVCIELHKRLSRDFSCTIPLLFGGGAPYFRAPLVITTTMQLLRFKSAFDFLVIDEVDAFPFSENPQLYFAAENACQKEAKILYLTATSSPMLERQVKKKQLVKLELAKRFHENPLVVPKTFWHHQWLKKIQQQRKTGFPLLIFAPKIDSGRQWTKQLQEKFPLEKIEFVASTSENRHDLISQFHLGRIDILVSTTILERGVTFPKVDVFVLNTSHPNFTTSSLIQMAGRVGRSPERPYGLVYFFHDGKSDAMIAAIKEIKRQNQLGSKQ</sequence>